<accession>A0A8H6X6P9</accession>
<evidence type="ECO:0000313" key="2">
    <source>
        <dbReference type="Proteomes" id="UP000620124"/>
    </source>
</evidence>
<sequence length="115" mass="12775">MLFSHFLLNLYLRKGIRPLGILPVVAFQSALCPHHFRCPSSPLFGVLEVRHAAVRPLPLRNSYDASSTTPILLLTLAVRIIDLYAVDILARASRTPAVRAVREAPEHCAHGEKGW</sequence>
<evidence type="ECO:0000313" key="1">
    <source>
        <dbReference type="EMBL" id="KAF7335553.1"/>
    </source>
</evidence>
<reference evidence="1" key="1">
    <citation type="submission" date="2020-05" db="EMBL/GenBank/DDBJ databases">
        <title>Mycena genomes resolve the evolution of fungal bioluminescence.</title>
        <authorList>
            <person name="Tsai I.J."/>
        </authorList>
    </citation>
    <scope>NUCLEOTIDE SEQUENCE</scope>
    <source>
        <strain evidence="1">CCC161011</strain>
    </source>
</reference>
<proteinExistence type="predicted"/>
<comment type="caution">
    <text evidence="1">The sequence shown here is derived from an EMBL/GenBank/DDBJ whole genome shotgun (WGS) entry which is preliminary data.</text>
</comment>
<name>A0A8H6X6P9_9AGAR</name>
<keyword evidence="2" id="KW-1185">Reference proteome</keyword>
<dbReference type="AlphaFoldDB" id="A0A8H6X6P9"/>
<organism evidence="1 2">
    <name type="scientific">Mycena venus</name>
    <dbReference type="NCBI Taxonomy" id="2733690"/>
    <lineage>
        <taxon>Eukaryota</taxon>
        <taxon>Fungi</taxon>
        <taxon>Dikarya</taxon>
        <taxon>Basidiomycota</taxon>
        <taxon>Agaricomycotina</taxon>
        <taxon>Agaricomycetes</taxon>
        <taxon>Agaricomycetidae</taxon>
        <taxon>Agaricales</taxon>
        <taxon>Marasmiineae</taxon>
        <taxon>Mycenaceae</taxon>
        <taxon>Mycena</taxon>
    </lineage>
</organism>
<dbReference type="Proteomes" id="UP000620124">
    <property type="component" value="Unassembled WGS sequence"/>
</dbReference>
<dbReference type="EMBL" id="JACAZI010000024">
    <property type="protein sequence ID" value="KAF7335553.1"/>
    <property type="molecule type" value="Genomic_DNA"/>
</dbReference>
<protein>
    <submittedName>
        <fullName evidence="1">Uncharacterized protein</fullName>
    </submittedName>
</protein>
<gene>
    <name evidence="1" type="ORF">MVEN_02209200</name>
</gene>